<feature type="region of interest" description="Disordered" evidence="2">
    <location>
        <begin position="723"/>
        <end position="744"/>
    </location>
</feature>
<reference evidence="3 4" key="1">
    <citation type="submission" date="2022-03" db="EMBL/GenBank/DDBJ databases">
        <authorList>
            <person name="Friedrich I."/>
            <person name="Schneider D."/>
            <person name="Poehlein A."/>
            <person name="Hertel R."/>
            <person name="Daniel R."/>
        </authorList>
    </citation>
    <scope>NUCLEOTIDE SEQUENCE [LARGE SCALE GENOMIC DNA]</scope>
</reference>
<keyword evidence="1" id="KW-0175">Coiled coil</keyword>
<evidence type="ECO:0000256" key="1">
    <source>
        <dbReference type="SAM" id="Coils"/>
    </source>
</evidence>
<dbReference type="Proteomes" id="UP000830955">
    <property type="component" value="Segment"/>
</dbReference>
<accession>A0AAE9HI55</accession>
<evidence type="ECO:0000313" key="4">
    <source>
        <dbReference type="Proteomes" id="UP000830955"/>
    </source>
</evidence>
<feature type="coiled-coil region" evidence="1">
    <location>
        <begin position="462"/>
        <end position="555"/>
    </location>
</feature>
<dbReference type="EMBL" id="ON087563">
    <property type="protein sequence ID" value="UPU15995.1"/>
    <property type="molecule type" value="Genomic_DNA"/>
</dbReference>
<proteinExistence type="predicted"/>
<organism evidence="3 4">
    <name type="scientific">Serratia phage vB_SmaM-Otaku</name>
    <dbReference type="NCBI Taxonomy" id="2932867"/>
    <lineage>
        <taxon>Viruses</taxon>
        <taxon>Duplodnaviria</taxon>
        <taxon>Heunggongvirae</taxon>
        <taxon>Uroviricota</taxon>
        <taxon>Caudoviricetes</taxon>
        <taxon>Sarkviridae</taxon>
        <taxon>Otakuvirus</taxon>
        <taxon>Otakuvirus otaku</taxon>
    </lineage>
</organism>
<keyword evidence="4" id="KW-1185">Reference proteome</keyword>
<gene>
    <name evidence="3" type="ORF">OTAKU_00060</name>
</gene>
<name>A0AAE9HI55_9CAUD</name>
<evidence type="ECO:0000313" key="3">
    <source>
        <dbReference type="EMBL" id="UPU15995.1"/>
    </source>
</evidence>
<protein>
    <submittedName>
        <fullName evidence="3">Tape measure protein</fullName>
    </submittedName>
</protein>
<sequence>MADTASLVARVKTEGAKQAADELNNVAGAANNADAAVQKIPKDANAAGQAMGNAAKGGFSSFKNSAQQVGFQVQDMVVQLQSGTSAFVAIGQQGSQLAGAFGPGGAVLGAVIALASAVGGVLYKSMDNAKITAGELEDASKTLAGVLKQTSAGAFEVSDAIQTLALSGASAAEIDAKFADAQEALRTKVEASTQAVVEATKATDTWLYGTAIGAEHNLRLGDSAGTAAGFIKDLSSSLGITSDEATRLVPLLAAVQKESTPANVAALRAEVERLTVAHGTENDELRKLNSTLQQNATDTRNAKAADDALAASKANLVKRIQEQNDAIVKNQQISILADRDRAKAQAAADKEAFAKREGVTKEQVAAYNAARDIEAQQDIARIDATEKAKSERIAAAGQKRLDTQARQAETAAARQKKAADAFLAQVDRTSGDEIARITATEQQKLEQLNAFNQQGLIVGQQFEQAKTDIQLAAEDARQKELEKRRNTQARQQNEHDQFIANIQALNATEIEMIDAQNEAKLAKAKEMHDKGRISEKEYQDSIRAIQENTEKKKEEVQLAALGDMTSNLKTALGEGNALYKAAAITQTIIDTYKGATAAYSAFAGIPIVGPALGAAAAGAAIAAGLARVSAIRSAREQGGNLAPGQVSTIAERGKPEVIMPAGASRVRTAQQMRQIMGENSGGSGGDSNIVIVNQTTGRIDSVQQDRDDEGRLRVIIRELVSGDLQDSNSDISKSRRSTRGQPGH</sequence>
<evidence type="ECO:0000256" key="2">
    <source>
        <dbReference type="SAM" id="MobiDB-lite"/>
    </source>
</evidence>